<dbReference type="AlphaFoldDB" id="A0A4R6WKE2"/>
<accession>A0A4R6WKE2</accession>
<dbReference type="SUPFAM" id="SSF51391">
    <property type="entry name" value="Thiamin phosphate synthase"/>
    <property type="match status" value="1"/>
</dbReference>
<dbReference type="Gene3D" id="3.20.20.70">
    <property type="entry name" value="Aldolase class I"/>
    <property type="match status" value="1"/>
</dbReference>
<dbReference type="EMBL" id="SNYV01000011">
    <property type="protein sequence ID" value="TDQ79397.1"/>
    <property type="molecule type" value="Genomic_DNA"/>
</dbReference>
<dbReference type="Proteomes" id="UP000295292">
    <property type="component" value="Unassembled WGS sequence"/>
</dbReference>
<dbReference type="RefSeq" id="WP_133583195.1">
    <property type="nucleotide sequence ID" value="NZ_SNYV01000011.1"/>
</dbReference>
<reference evidence="1 2" key="1">
    <citation type="submission" date="2019-03" db="EMBL/GenBank/DDBJ databases">
        <title>Genomic Encyclopedia of Archaeal and Bacterial Type Strains, Phase II (KMG-II): from individual species to whole genera.</title>
        <authorList>
            <person name="Goeker M."/>
        </authorList>
    </citation>
    <scope>NUCLEOTIDE SEQUENCE [LARGE SCALE GENOMIC DNA]</scope>
    <source>
        <strain evidence="1 2">DSM 28353</strain>
    </source>
</reference>
<dbReference type="InterPro" id="IPR013785">
    <property type="entry name" value="Aldolase_TIM"/>
</dbReference>
<gene>
    <name evidence="1" type="ORF">CLV99_0834</name>
</gene>
<dbReference type="InterPro" id="IPR036206">
    <property type="entry name" value="ThiamineP_synth_sf"/>
</dbReference>
<protein>
    <submittedName>
        <fullName evidence="1">Thiamine-phosphate pyrophosphorylase</fullName>
    </submittedName>
</protein>
<proteinExistence type="predicted"/>
<sequence>MRIITLAEATDNESRLIRTFITYPEVIVHIRKPTLSMEELKMFIQGFTVQERKKLVVHSYQEQSLTWGLERLHYPASSRPLSFTPRELEGYPRSTSVHDWATFNSLPQAYQDAFISPLFPSISKQDYQANEIIRDTGKRSNFRTNLIALGGIDQDNIESLKQHFEDVALCGSVWLSPNPLVSFKTCYKLWYNNL</sequence>
<name>A0A4R6WKE2_9SPHI</name>
<comment type="caution">
    <text evidence="1">The sequence shown here is derived from an EMBL/GenBank/DDBJ whole genome shotgun (WGS) entry which is preliminary data.</text>
</comment>
<dbReference type="OrthoDB" id="194683at2"/>
<evidence type="ECO:0000313" key="2">
    <source>
        <dbReference type="Proteomes" id="UP000295292"/>
    </source>
</evidence>
<keyword evidence="2" id="KW-1185">Reference proteome</keyword>
<evidence type="ECO:0000313" key="1">
    <source>
        <dbReference type="EMBL" id="TDQ79397.1"/>
    </source>
</evidence>
<organism evidence="1 2">
    <name type="scientific">Sphingobacterium yanglingense</name>
    <dbReference type="NCBI Taxonomy" id="1437280"/>
    <lineage>
        <taxon>Bacteria</taxon>
        <taxon>Pseudomonadati</taxon>
        <taxon>Bacteroidota</taxon>
        <taxon>Sphingobacteriia</taxon>
        <taxon>Sphingobacteriales</taxon>
        <taxon>Sphingobacteriaceae</taxon>
        <taxon>Sphingobacterium</taxon>
    </lineage>
</organism>